<protein>
    <submittedName>
        <fullName evidence="3">DNA-binding protein</fullName>
    </submittedName>
</protein>
<feature type="region of interest" description="Disordered" evidence="1">
    <location>
        <begin position="157"/>
        <end position="181"/>
    </location>
</feature>
<dbReference type="SUPFAM" id="SSF53098">
    <property type="entry name" value="Ribonuclease H-like"/>
    <property type="match status" value="1"/>
</dbReference>
<dbReference type="Proteomes" id="UP000293142">
    <property type="component" value="Unassembled WGS sequence"/>
</dbReference>
<feature type="domain" description="Integrase catalytic" evidence="2">
    <location>
        <begin position="289"/>
        <end position="493"/>
    </location>
</feature>
<feature type="region of interest" description="Disordered" evidence="1">
    <location>
        <begin position="650"/>
        <end position="708"/>
    </location>
</feature>
<reference evidence="3 4" key="1">
    <citation type="submission" date="2019-02" db="EMBL/GenBank/DDBJ databases">
        <title>Paenibacillus sp. nov., isolated from surface-sterilized tissue of Thalictrum simplex L.</title>
        <authorList>
            <person name="Tuo L."/>
        </authorList>
    </citation>
    <scope>NUCLEOTIDE SEQUENCE [LARGE SCALE GENOMIC DNA]</scope>
    <source>
        <strain evidence="3 4">N2SHLJ1</strain>
    </source>
</reference>
<keyword evidence="4" id="KW-1185">Reference proteome</keyword>
<dbReference type="InterPro" id="IPR001584">
    <property type="entry name" value="Integrase_cat-core"/>
</dbReference>
<dbReference type="GO" id="GO:0003677">
    <property type="term" value="F:DNA binding"/>
    <property type="evidence" value="ECO:0007669"/>
    <property type="project" value="UniProtKB-KW"/>
</dbReference>
<comment type="caution">
    <text evidence="3">The sequence shown here is derived from an EMBL/GenBank/DDBJ whole genome shotgun (WGS) entry which is preliminary data.</text>
</comment>
<dbReference type="EMBL" id="SIRE01000046">
    <property type="protein sequence ID" value="TBL68369.1"/>
    <property type="molecule type" value="Genomic_DNA"/>
</dbReference>
<dbReference type="Pfam" id="PF09299">
    <property type="entry name" value="Mu-transpos_C"/>
    <property type="match status" value="1"/>
</dbReference>
<proteinExistence type="predicted"/>
<gene>
    <name evidence="3" type="ORF">EYB31_38300</name>
</gene>
<name>A0A4Q9DEY2_9BACL</name>
<evidence type="ECO:0000259" key="2">
    <source>
        <dbReference type="PROSITE" id="PS50994"/>
    </source>
</evidence>
<sequence length="723" mass="84420">MTLEFFVNNLFDRRDDEAKVVDCDRILWINRDMDLVVTISIIDKNGLPKFKSLSAMELEIKNGSLMKREYDPYTKFMVSDDKLTPKEIRLRDHAWSLINEMVEIEPNVYDPTERYRMIKKACDETGKGKNSFYKYLHYYWTGGKMVNALLPRFRKCGKPGEKKNPKMKMGRQRETKKSVSPEMEGVLVNEGIRKIFDKVIRDIYLKINRRDSVRFTYTQMLKNHFAIKTEIRNKVEIPIIPPEYKVPSITQLRYHIRTHFPHRKRLVAREGEVTFSRDFRPLLGSETRKATGPGQIFEIDATVADVYLVSSDDPNQIIGRPVVYIVVDVWSHMIVGFYVGLEGPSWQGIMMALENTAVNKVEFCAQYDIPIQPEDWPCHHMPESFYADRGEMESKNADSLAKALGIKLKNAPPYRADLKGIVEQQFRTLNLTLQPWMPGAVKKEYAKRGGPDYVLDAKLTLKDFTAMFIERILYRNNSHYMEHYPLDKAQAKDNVRPIARELWFWGVAHNHFLKEIHPDIVRLNVLPEKKVTASREGIYFEGMYFGSEELVRQGWFVKGKSIKTVIAYDRRCMNHVYVKTDNGRSFIKCFLLDKSSRYRDLSLEEIKESRYQEKLNRSIYRSTELQEEVALSAKLEAIVDKASKRMDEEIDTSLTKTERKSDIQKQRAEERDRIRKAQSYELDKSQTVTEGQEDNITSNDTYRPKSKLGLLASIKTKEERNYG</sequence>
<evidence type="ECO:0000313" key="3">
    <source>
        <dbReference type="EMBL" id="TBL68369.1"/>
    </source>
</evidence>
<dbReference type="InterPro" id="IPR036397">
    <property type="entry name" value="RNaseH_sf"/>
</dbReference>
<dbReference type="Gene3D" id="3.30.420.10">
    <property type="entry name" value="Ribonuclease H-like superfamily/Ribonuclease H"/>
    <property type="match status" value="1"/>
</dbReference>
<evidence type="ECO:0000256" key="1">
    <source>
        <dbReference type="SAM" id="MobiDB-lite"/>
    </source>
</evidence>
<keyword evidence="3" id="KW-0238">DNA-binding</keyword>
<feature type="compositionally biased region" description="Basic and acidic residues" evidence="1">
    <location>
        <begin position="656"/>
        <end position="675"/>
    </location>
</feature>
<dbReference type="GO" id="GO:0015074">
    <property type="term" value="P:DNA integration"/>
    <property type="evidence" value="ECO:0007669"/>
    <property type="project" value="InterPro"/>
</dbReference>
<organism evidence="3 4">
    <name type="scientific">Paenibacillus thalictri</name>
    <dbReference type="NCBI Taxonomy" id="2527873"/>
    <lineage>
        <taxon>Bacteria</taxon>
        <taxon>Bacillati</taxon>
        <taxon>Bacillota</taxon>
        <taxon>Bacilli</taxon>
        <taxon>Bacillales</taxon>
        <taxon>Paenibacillaceae</taxon>
        <taxon>Paenibacillus</taxon>
    </lineage>
</organism>
<accession>A0A4Q9DEY2</accession>
<dbReference type="PROSITE" id="PS50994">
    <property type="entry name" value="INTEGRASE"/>
    <property type="match status" value="1"/>
</dbReference>
<dbReference type="InterPro" id="IPR012337">
    <property type="entry name" value="RNaseH-like_sf"/>
</dbReference>
<dbReference type="AlphaFoldDB" id="A0A4Q9DEY2"/>
<evidence type="ECO:0000313" key="4">
    <source>
        <dbReference type="Proteomes" id="UP000293142"/>
    </source>
</evidence>
<feature type="compositionally biased region" description="Polar residues" evidence="1">
    <location>
        <begin position="685"/>
        <end position="701"/>
    </location>
</feature>
<dbReference type="InterPro" id="IPR015378">
    <property type="entry name" value="Transposase-like_Mu_C"/>
</dbReference>